<reference evidence="1 2" key="1">
    <citation type="submission" date="2019-08" db="EMBL/GenBank/DDBJ databases">
        <title>Draft genome sequences of two oriental melons (Cucumis melo L. var makuwa).</title>
        <authorList>
            <person name="Kwon S.-Y."/>
        </authorList>
    </citation>
    <scope>NUCLEOTIDE SEQUENCE [LARGE SCALE GENOMIC DNA]</scope>
    <source>
        <strain evidence="2">cv. Chang Bougi</strain>
        <tissue evidence="1">Leaf</tissue>
    </source>
</reference>
<dbReference type="EMBL" id="SSTD01018683">
    <property type="protein sequence ID" value="TYJ97621.1"/>
    <property type="molecule type" value="Genomic_DNA"/>
</dbReference>
<sequence>MNPLYVVPPPVPGIKHLEAHARIQDMGQDESTPAKQKLDVLEERLQAIEETDVYGNIDATKLCLVPGLIIPAKFKVYAFDKYDGSSCPRSHLIMYCRKMAAHIDNDKLLVHCF</sequence>
<evidence type="ECO:0000313" key="1">
    <source>
        <dbReference type="EMBL" id="TYJ97621.1"/>
    </source>
</evidence>
<gene>
    <name evidence="1" type="ORF">E5676_scaffold469G00040</name>
</gene>
<name>A0A5D3BG59_CUCMM</name>
<dbReference type="Proteomes" id="UP000321947">
    <property type="component" value="Unassembled WGS sequence"/>
</dbReference>
<protein>
    <submittedName>
        <fullName evidence="1">Gag-pro-like protein</fullName>
    </submittedName>
</protein>
<organism evidence="1 2">
    <name type="scientific">Cucumis melo var. makuwa</name>
    <name type="common">Oriental melon</name>
    <dbReference type="NCBI Taxonomy" id="1194695"/>
    <lineage>
        <taxon>Eukaryota</taxon>
        <taxon>Viridiplantae</taxon>
        <taxon>Streptophyta</taxon>
        <taxon>Embryophyta</taxon>
        <taxon>Tracheophyta</taxon>
        <taxon>Spermatophyta</taxon>
        <taxon>Magnoliopsida</taxon>
        <taxon>eudicotyledons</taxon>
        <taxon>Gunneridae</taxon>
        <taxon>Pentapetalae</taxon>
        <taxon>rosids</taxon>
        <taxon>fabids</taxon>
        <taxon>Cucurbitales</taxon>
        <taxon>Cucurbitaceae</taxon>
        <taxon>Benincaseae</taxon>
        <taxon>Cucumis</taxon>
    </lineage>
</organism>
<evidence type="ECO:0000313" key="2">
    <source>
        <dbReference type="Proteomes" id="UP000321947"/>
    </source>
</evidence>
<dbReference type="AlphaFoldDB" id="A0A5D3BG59"/>
<accession>A0A5D3BG59</accession>
<comment type="caution">
    <text evidence="1">The sequence shown here is derived from an EMBL/GenBank/DDBJ whole genome shotgun (WGS) entry which is preliminary data.</text>
</comment>
<proteinExistence type="predicted"/>